<keyword evidence="3" id="KW-1185">Reference proteome</keyword>
<proteinExistence type="predicted"/>
<comment type="caution">
    <text evidence="2">The sequence shown here is derived from an EMBL/GenBank/DDBJ whole genome shotgun (WGS) entry which is preliminary data.</text>
</comment>
<reference evidence="2" key="2">
    <citation type="submission" date="2020-11" db="EMBL/GenBank/DDBJ databases">
        <authorList>
            <person name="McCartney M.A."/>
            <person name="Auch B."/>
            <person name="Kono T."/>
            <person name="Mallez S."/>
            <person name="Becker A."/>
            <person name="Gohl D.M."/>
            <person name="Silverstein K.A.T."/>
            <person name="Koren S."/>
            <person name="Bechman K.B."/>
            <person name="Herman A."/>
            <person name="Abrahante J.E."/>
            <person name="Garbe J."/>
        </authorList>
    </citation>
    <scope>NUCLEOTIDE SEQUENCE</scope>
    <source>
        <strain evidence="2">Duluth1</strain>
        <tissue evidence="2">Whole animal</tissue>
    </source>
</reference>
<name>A0A9D4H2V2_DREPO</name>
<protein>
    <submittedName>
        <fullName evidence="2">Uncharacterized protein</fullName>
    </submittedName>
</protein>
<feature type="compositionally biased region" description="Basic and acidic residues" evidence="1">
    <location>
        <begin position="7"/>
        <end position="32"/>
    </location>
</feature>
<dbReference type="EMBL" id="JAIWYP010000005">
    <property type="protein sequence ID" value="KAH3827603.1"/>
    <property type="molecule type" value="Genomic_DNA"/>
</dbReference>
<dbReference type="Proteomes" id="UP000828390">
    <property type="component" value="Unassembled WGS sequence"/>
</dbReference>
<feature type="region of interest" description="Disordered" evidence="1">
    <location>
        <begin position="1"/>
        <end position="37"/>
    </location>
</feature>
<dbReference type="AlphaFoldDB" id="A0A9D4H2V2"/>
<gene>
    <name evidence="2" type="ORF">DPMN_129542</name>
</gene>
<evidence type="ECO:0000313" key="2">
    <source>
        <dbReference type="EMBL" id="KAH3827603.1"/>
    </source>
</evidence>
<sequence>MLHSSYRKPDRTNDSSHASWEETEKAHEDRGHGIVRGSWLHHDAHGRERLSYNLKMFMKFSR</sequence>
<evidence type="ECO:0000313" key="3">
    <source>
        <dbReference type="Proteomes" id="UP000828390"/>
    </source>
</evidence>
<organism evidence="2 3">
    <name type="scientific">Dreissena polymorpha</name>
    <name type="common">Zebra mussel</name>
    <name type="synonym">Mytilus polymorpha</name>
    <dbReference type="NCBI Taxonomy" id="45954"/>
    <lineage>
        <taxon>Eukaryota</taxon>
        <taxon>Metazoa</taxon>
        <taxon>Spiralia</taxon>
        <taxon>Lophotrochozoa</taxon>
        <taxon>Mollusca</taxon>
        <taxon>Bivalvia</taxon>
        <taxon>Autobranchia</taxon>
        <taxon>Heteroconchia</taxon>
        <taxon>Euheterodonta</taxon>
        <taxon>Imparidentia</taxon>
        <taxon>Neoheterodontei</taxon>
        <taxon>Myida</taxon>
        <taxon>Dreissenoidea</taxon>
        <taxon>Dreissenidae</taxon>
        <taxon>Dreissena</taxon>
    </lineage>
</organism>
<accession>A0A9D4H2V2</accession>
<evidence type="ECO:0000256" key="1">
    <source>
        <dbReference type="SAM" id="MobiDB-lite"/>
    </source>
</evidence>
<reference evidence="2" key="1">
    <citation type="journal article" date="2019" name="bioRxiv">
        <title>The Genome of the Zebra Mussel, Dreissena polymorpha: A Resource for Invasive Species Research.</title>
        <authorList>
            <person name="McCartney M.A."/>
            <person name="Auch B."/>
            <person name="Kono T."/>
            <person name="Mallez S."/>
            <person name="Zhang Y."/>
            <person name="Obille A."/>
            <person name="Becker A."/>
            <person name="Abrahante J.E."/>
            <person name="Garbe J."/>
            <person name="Badalamenti J.P."/>
            <person name="Herman A."/>
            <person name="Mangelson H."/>
            <person name="Liachko I."/>
            <person name="Sullivan S."/>
            <person name="Sone E.D."/>
            <person name="Koren S."/>
            <person name="Silverstein K.A.T."/>
            <person name="Beckman K.B."/>
            <person name="Gohl D.M."/>
        </authorList>
    </citation>
    <scope>NUCLEOTIDE SEQUENCE</scope>
    <source>
        <strain evidence="2">Duluth1</strain>
        <tissue evidence="2">Whole animal</tissue>
    </source>
</reference>